<feature type="compositionally biased region" description="Basic and acidic residues" evidence="1">
    <location>
        <begin position="353"/>
        <end position="369"/>
    </location>
</feature>
<protein>
    <submittedName>
        <fullName evidence="2">ANK2 protein</fullName>
    </submittedName>
</protein>
<feature type="non-terminal residue" evidence="2">
    <location>
        <position position="480"/>
    </location>
</feature>
<proteinExistence type="predicted"/>
<organism evidence="2 3">
    <name type="scientific">Symbiodinium pilosum</name>
    <name type="common">Dinoflagellate</name>
    <dbReference type="NCBI Taxonomy" id="2952"/>
    <lineage>
        <taxon>Eukaryota</taxon>
        <taxon>Sar</taxon>
        <taxon>Alveolata</taxon>
        <taxon>Dinophyceae</taxon>
        <taxon>Suessiales</taxon>
        <taxon>Symbiodiniaceae</taxon>
        <taxon>Symbiodinium</taxon>
    </lineage>
</organism>
<sequence length="480" mass="54054">ETTMDRNEDAWLVHGGDVWFASSRERPDEWKNGWLAGQVLCVAVDIDAKVMKIAINGHHETRAYRFDPKGQAVYPIVVAETSYRFLLRKRDLRFAEQFPDYEPWLPADHILNPDQKRVVRFTDIPVDAAGSSDLELKLSTSVDSTTFHASTMLATAFRVGCSWDIIEILQRQGCHPSLSSLLAALRYVNAGTKGLMLHNGLSKHPQFSKLLLRPGQEELQPWVFGSFLRYLQNNELTNEDVAAVCQRFADCGAPIHAMYGDYIHARDVSVRAKGVVHRLDGCYVRQDNYDTGRQLFRNLCHTDQWMLYDPDENLWKVGLTQKSVEGSLPGEWHAETPNLEDGKLRVVVDGKDVEDQKDPDATPDRDLSHSKSQRFAKTRKTDDSAFRHFKQKYLSDCFGDLADLLNVSEPHRKVFQQELTKQGHPAADVAAVTLHAAIESAVKEVGKADAEETGDQLRQLRDAHGMSGDLADLSLAMVPM</sequence>
<evidence type="ECO:0000256" key="1">
    <source>
        <dbReference type="SAM" id="MobiDB-lite"/>
    </source>
</evidence>
<dbReference type="AlphaFoldDB" id="A0A812S5U6"/>
<feature type="region of interest" description="Disordered" evidence="1">
    <location>
        <begin position="353"/>
        <end position="376"/>
    </location>
</feature>
<gene>
    <name evidence="2" type="primary">ANK2</name>
    <name evidence="2" type="ORF">SPIL2461_LOCUS11625</name>
</gene>
<dbReference type="EMBL" id="CAJNIZ010022758">
    <property type="protein sequence ID" value="CAE7463944.1"/>
    <property type="molecule type" value="Genomic_DNA"/>
</dbReference>
<dbReference type="Proteomes" id="UP000649617">
    <property type="component" value="Unassembled WGS sequence"/>
</dbReference>
<dbReference type="InterPro" id="IPR043136">
    <property type="entry name" value="B30.2/SPRY_sf"/>
</dbReference>
<dbReference type="OrthoDB" id="411272at2759"/>
<evidence type="ECO:0000313" key="3">
    <source>
        <dbReference type="Proteomes" id="UP000649617"/>
    </source>
</evidence>
<comment type="caution">
    <text evidence="2">The sequence shown here is derived from an EMBL/GenBank/DDBJ whole genome shotgun (WGS) entry which is preliminary data.</text>
</comment>
<evidence type="ECO:0000313" key="2">
    <source>
        <dbReference type="EMBL" id="CAE7463944.1"/>
    </source>
</evidence>
<reference evidence="2" key="1">
    <citation type="submission" date="2021-02" db="EMBL/GenBank/DDBJ databases">
        <authorList>
            <person name="Dougan E. K."/>
            <person name="Rhodes N."/>
            <person name="Thang M."/>
            <person name="Chan C."/>
        </authorList>
    </citation>
    <scope>NUCLEOTIDE SEQUENCE</scope>
</reference>
<name>A0A812S5U6_SYMPI</name>
<accession>A0A812S5U6</accession>
<keyword evidence="3" id="KW-1185">Reference proteome</keyword>
<dbReference type="Gene3D" id="2.60.120.920">
    <property type="match status" value="1"/>
</dbReference>